<dbReference type="Proteomes" id="UP000027456">
    <property type="component" value="Unassembled WGS sequence"/>
</dbReference>
<dbReference type="HOGENOM" id="CLU_1207345_0_0_1"/>
<evidence type="ECO:0000313" key="2">
    <source>
        <dbReference type="EMBL" id="KEP49319.1"/>
    </source>
</evidence>
<organism evidence="2 3">
    <name type="scientific">Rhizoctonia solani 123E</name>
    <dbReference type="NCBI Taxonomy" id="1423351"/>
    <lineage>
        <taxon>Eukaryota</taxon>
        <taxon>Fungi</taxon>
        <taxon>Dikarya</taxon>
        <taxon>Basidiomycota</taxon>
        <taxon>Agaricomycotina</taxon>
        <taxon>Agaricomycetes</taxon>
        <taxon>Cantharellales</taxon>
        <taxon>Ceratobasidiaceae</taxon>
        <taxon>Rhizoctonia</taxon>
    </lineage>
</organism>
<dbReference type="AlphaFoldDB" id="A0A074RR32"/>
<protein>
    <submittedName>
        <fullName evidence="2">Putative transmembrane protein</fullName>
    </submittedName>
</protein>
<keyword evidence="1" id="KW-1133">Transmembrane helix</keyword>
<proteinExistence type="predicted"/>
<feature type="transmembrane region" description="Helical" evidence="1">
    <location>
        <begin position="218"/>
        <end position="245"/>
    </location>
</feature>
<sequence>MNAAPPNYNANPPLEEQIRIALQALETLFAERTEARNRGDHAQVVLIEERITQAMRQVGNAYPAGDARRNWHRQAEVFQNADGEEREHILMPIAKGIGLLIVAPLALAGVIVVPLPAMTDTAPPPEYCPNPSQEDQIRTALQALQTLFDQRAQAREKGDQAQLDLIEERITLAMRRVGDEYPEGDTRGNWYRQAEAFWNAKGDEKEHVLMPIAKGLGLLIAAPIALAGGIVVGAVATVGTVLVGVGKVVQGVGSVLTGGWFQ</sequence>
<evidence type="ECO:0000313" key="3">
    <source>
        <dbReference type="Proteomes" id="UP000027456"/>
    </source>
</evidence>
<name>A0A074RR32_9AGAM</name>
<dbReference type="EMBL" id="AZST01000378">
    <property type="protein sequence ID" value="KEP49319.1"/>
    <property type="molecule type" value="Genomic_DNA"/>
</dbReference>
<keyword evidence="1" id="KW-0472">Membrane</keyword>
<keyword evidence="1 2" id="KW-0812">Transmembrane</keyword>
<comment type="caution">
    <text evidence="2">The sequence shown here is derived from an EMBL/GenBank/DDBJ whole genome shotgun (WGS) entry which is preliminary data.</text>
</comment>
<accession>A0A074RR32</accession>
<dbReference type="OrthoDB" id="3270770at2759"/>
<feature type="transmembrane region" description="Helical" evidence="1">
    <location>
        <begin position="96"/>
        <end position="117"/>
    </location>
</feature>
<reference evidence="2 3" key="1">
    <citation type="submission" date="2013-12" db="EMBL/GenBank/DDBJ databases">
        <authorList>
            <person name="Cubeta M."/>
            <person name="Pakala S."/>
            <person name="Fedorova N."/>
            <person name="Thomas E."/>
            <person name="Dean R."/>
            <person name="Jabaji S."/>
            <person name="Neate S."/>
            <person name="Toda T."/>
            <person name="Tavantzis S."/>
            <person name="Vilgalys R."/>
            <person name="Bharathan N."/>
            <person name="Pakala S."/>
            <person name="Losada L.S."/>
            <person name="Zafar N."/>
            <person name="Nierman W."/>
        </authorList>
    </citation>
    <scope>NUCLEOTIDE SEQUENCE [LARGE SCALE GENOMIC DNA]</scope>
    <source>
        <strain evidence="2 3">123E</strain>
    </source>
</reference>
<evidence type="ECO:0000256" key="1">
    <source>
        <dbReference type="SAM" id="Phobius"/>
    </source>
</evidence>
<keyword evidence="3" id="KW-1185">Reference proteome</keyword>
<gene>
    <name evidence="2" type="ORF">V565_103040</name>
</gene>